<evidence type="ECO:0000313" key="3">
    <source>
        <dbReference type="Proteomes" id="UP001499843"/>
    </source>
</evidence>
<accession>A0ABN3CKN8</accession>
<evidence type="ECO:0000256" key="1">
    <source>
        <dbReference type="SAM" id="MobiDB-lite"/>
    </source>
</evidence>
<feature type="compositionally biased region" description="Gly residues" evidence="1">
    <location>
        <begin position="50"/>
        <end position="62"/>
    </location>
</feature>
<evidence type="ECO:0000313" key="2">
    <source>
        <dbReference type="EMBL" id="GAA2209947.1"/>
    </source>
</evidence>
<keyword evidence="3" id="KW-1185">Reference proteome</keyword>
<protein>
    <submittedName>
        <fullName evidence="2">Uncharacterized protein</fullName>
    </submittedName>
</protein>
<sequence length="108" mass="11144">MGFRRPARCGVLAGGGGADWACAEAVRGVIGLGVEARKWGQARVAWGEARGSGGVGVGGGTGREGDAGRRWAGVEARGWALWGRSEAQARRDAEVGRGARREGARVWG</sequence>
<gene>
    <name evidence="2" type="ORF">GCM10009850_054060</name>
</gene>
<proteinExistence type="predicted"/>
<organism evidence="2 3">
    <name type="scientific">Nonomuraea monospora</name>
    <dbReference type="NCBI Taxonomy" id="568818"/>
    <lineage>
        <taxon>Bacteria</taxon>
        <taxon>Bacillati</taxon>
        <taxon>Actinomycetota</taxon>
        <taxon>Actinomycetes</taxon>
        <taxon>Streptosporangiales</taxon>
        <taxon>Streptosporangiaceae</taxon>
        <taxon>Nonomuraea</taxon>
    </lineage>
</organism>
<name>A0ABN3CKN8_9ACTN</name>
<comment type="caution">
    <text evidence="2">The sequence shown here is derived from an EMBL/GenBank/DDBJ whole genome shotgun (WGS) entry which is preliminary data.</text>
</comment>
<dbReference type="EMBL" id="BAAAQX010000014">
    <property type="protein sequence ID" value="GAA2209947.1"/>
    <property type="molecule type" value="Genomic_DNA"/>
</dbReference>
<reference evidence="2 3" key="1">
    <citation type="journal article" date="2019" name="Int. J. Syst. Evol. Microbiol.">
        <title>The Global Catalogue of Microorganisms (GCM) 10K type strain sequencing project: providing services to taxonomists for standard genome sequencing and annotation.</title>
        <authorList>
            <consortium name="The Broad Institute Genomics Platform"/>
            <consortium name="The Broad Institute Genome Sequencing Center for Infectious Disease"/>
            <person name="Wu L."/>
            <person name="Ma J."/>
        </authorList>
    </citation>
    <scope>NUCLEOTIDE SEQUENCE [LARGE SCALE GENOMIC DNA]</scope>
    <source>
        <strain evidence="2 3">JCM 16114</strain>
    </source>
</reference>
<dbReference type="Proteomes" id="UP001499843">
    <property type="component" value="Unassembled WGS sequence"/>
</dbReference>
<feature type="region of interest" description="Disordered" evidence="1">
    <location>
        <begin position="50"/>
        <end position="69"/>
    </location>
</feature>